<dbReference type="Pfam" id="PF00264">
    <property type="entry name" value="Tyrosinase"/>
    <property type="match status" value="1"/>
</dbReference>
<dbReference type="GeneID" id="19309369"/>
<evidence type="ECO:0000256" key="1">
    <source>
        <dbReference type="ARBA" id="ARBA00022723"/>
    </source>
</evidence>
<dbReference type="InterPro" id="IPR002227">
    <property type="entry name" value="Tyrosinase_Cu-bd"/>
</dbReference>
<keyword evidence="3" id="KW-0732">Signal</keyword>
<dbReference type="PRINTS" id="PR00092">
    <property type="entry name" value="TYROSINASE"/>
</dbReference>
<reference evidence="5" key="1">
    <citation type="journal article" date="2012" name="Science">
        <title>The Paleozoic origin of enzymatic lignin decomposition reconstructed from 31 fungal genomes.</title>
        <authorList>
            <person name="Floudas D."/>
            <person name="Binder M."/>
            <person name="Riley R."/>
            <person name="Barry K."/>
            <person name="Blanchette R.A."/>
            <person name="Henrissat B."/>
            <person name="Martinez A.T."/>
            <person name="Otillar R."/>
            <person name="Spatafora J.W."/>
            <person name="Yadav J.S."/>
            <person name="Aerts A."/>
            <person name="Benoit I."/>
            <person name="Boyd A."/>
            <person name="Carlson A."/>
            <person name="Copeland A."/>
            <person name="Coutinho P.M."/>
            <person name="de Vries R.P."/>
            <person name="Ferreira P."/>
            <person name="Findley K."/>
            <person name="Foster B."/>
            <person name="Gaskell J."/>
            <person name="Glotzer D."/>
            <person name="Gorecki P."/>
            <person name="Heitman J."/>
            <person name="Hesse C."/>
            <person name="Hori C."/>
            <person name="Igarashi K."/>
            <person name="Jurgens J.A."/>
            <person name="Kallen N."/>
            <person name="Kersten P."/>
            <person name="Kohler A."/>
            <person name="Kuees U."/>
            <person name="Kumar T.K.A."/>
            <person name="Kuo A."/>
            <person name="LaButti K."/>
            <person name="Larrondo L.F."/>
            <person name="Lindquist E."/>
            <person name="Ling A."/>
            <person name="Lombard V."/>
            <person name="Lucas S."/>
            <person name="Lundell T."/>
            <person name="Martin R."/>
            <person name="McLaughlin D.J."/>
            <person name="Morgenstern I."/>
            <person name="Morin E."/>
            <person name="Murat C."/>
            <person name="Nagy L.G."/>
            <person name="Nolan M."/>
            <person name="Ohm R.A."/>
            <person name="Patyshakuliyeva A."/>
            <person name="Rokas A."/>
            <person name="Ruiz-Duenas F.J."/>
            <person name="Sabat G."/>
            <person name="Salamov A."/>
            <person name="Samejima M."/>
            <person name="Schmutz J."/>
            <person name="Slot J.C."/>
            <person name="St John F."/>
            <person name="Stenlid J."/>
            <person name="Sun H."/>
            <person name="Sun S."/>
            <person name="Syed K."/>
            <person name="Tsang A."/>
            <person name="Wiebenga A."/>
            <person name="Young D."/>
            <person name="Pisabarro A."/>
            <person name="Eastwood D.C."/>
            <person name="Martin F."/>
            <person name="Cullen D."/>
            <person name="Grigoriev I.V."/>
            <person name="Hibbett D.S."/>
        </authorList>
    </citation>
    <scope>NUCLEOTIDE SEQUENCE [LARGE SCALE GENOMIC DNA]</scope>
    <source>
        <strain evidence="5">ATCC 11539</strain>
    </source>
</reference>
<dbReference type="PROSITE" id="PS00498">
    <property type="entry name" value="TYROSINASE_2"/>
    <property type="match status" value="1"/>
</dbReference>
<dbReference type="SUPFAM" id="SSF48056">
    <property type="entry name" value="Di-copper centre-containing domain"/>
    <property type="match status" value="1"/>
</dbReference>
<dbReference type="EMBL" id="KB469299">
    <property type="protein sequence ID" value="EPQ57106.1"/>
    <property type="molecule type" value="Genomic_DNA"/>
</dbReference>
<dbReference type="HOGENOM" id="CLU_035914_1_3_1"/>
<dbReference type="Gene3D" id="1.10.1280.10">
    <property type="entry name" value="Di-copper center containing domain from catechol oxidase"/>
    <property type="match status" value="1"/>
</dbReference>
<gene>
    <name evidence="5" type="ORF">GLOTRDRAFT_92246</name>
</gene>
<dbReference type="InterPro" id="IPR050316">
    <property type="entry name" value="Tyrosinase/Hemocyanin"/>
</dbReference>
<evidence type="ECO:0000313" key="6">
    <source>
        <dbReference type="Proteomes" id="UP000030669"/>
    </source>
</evidence>
<dbReference type="PANTHER" id="PTHR11474">
    <property type="entry name" value="TYROSINASE FAMILY MEMBER"/>
    <property type="match status" value="1"/>
</dbReference>
<protein>
    <submittedName>
        <fullName evidence="5">Di-copper centre-containing protein</fullName>
    </submittedName>
</protein>
<proteinExistence type="predicted"/>
<evidence type="ECO:0000256" key="2">
    <source>
        <dbReference type="ARBA" id="ARBA00023008"/>
    </source>
</evidence>
<dbReference type="STRING" id="670483.S7QB03"/>
<dbReference type="OrthoDB" id="6132182at2759"/>
<name>S7QB03_GLOTA</name>
<feature type="domain" description="Tyrosinase copper-binding" evidence="4">
    <location>
        <begin position="290"/>
        <end position="301"/>
    </location>
</feature>
<dbReference type="RefSeq" id="XP_007864256.1">
    <property type="nucleotide sequence ID" value="XM_007866065.1"/>
</dbReference>
<dbReference type="PANTHER" id="PTHR11474:SF126">
    <property type="entry name" value="TYROSINASE-LIKE PROTEIN TYR-1-RELATED"/>
    <property type="match status" value="1"/>
</dbReference>
<dbReference type="Proteomes" id="UP000030669">
    <property type="component" value="Unassembled WGS sequence"/>
</dbReference>
<dbReference type="OMA" id="ISYMHMD"/>
<sequence>MILTQILHASLLALLSLPFARADQTAEVVLVKPASSAAHGRCATPSIRKEWRTLSRDERADFIRAANCLARLPHTPDLKPSVFPGDIPPINESGSYFDDFVYIHMDLNTKIHYTGHFFPWHRWYINAYETVLREKCGFQSVLPYWNWSMDATDFQGSDFWKDPDPVSGLGGWGDPTKYFAVQDGGLAGLPLSYPSYHVLRRNFTLKPYSNAPRPWVTDPDWYGNNSFTIGEVAKMINGFTGDFVGLQTELAKFQGSHNSLHFIVGGDLGGTCPAGAPPDCVPGPTFSVNDPIFFLHHAMVDKIWWDWQNRDRANFWQFSGGTVSVLDDYPQFQKYPTGAPPMMSNQHLTSVRVQLLKALRDVRGQRLRDTHNPVAIVERVDARSQPLMT</sequence>
<dbReference type="GO" id="GO:0046872">
    <property type="term" value="F:metal ion binding"/>
    <property type="evidence" value="ECO:0007669"/>
    <property type="project" value="UniProtKB-KW"/>
</dbReference>
<dbReference type="eggNOG" id="ENOG502RM4B">
    <property type="taxonomic scope" value="Eukaryota"/>
</dbReference>
<dbReference type="KEGG" id="gtr:GLOTRDRAFT_92246"/>
<dbReference type="AlphaFoldDB" id="S7QB03"/>
<keyword evidence="2" id="KW-0186">Copper</keyword>
<accession>S7QB03</accession>
<evidence type="ECO:0000259" key="4">
    <source>
        <dbReference type="PROSITE" id="PS00498"/>
    </source>
</evidence>
<keyword evidence="1" id="KW-0479">Metal-binding</keyword>
<evidence type="ECO:0000313" key="5">
    <source>
        <dbReference type="EMBL" id="EPQ57106.1"/>
    </source>
</evidence>
<feature type="chain" id="PRO_5004556151" evidence="3">
    <location>
        <begin position="23"/>
        <end position="389"/>
    </location>
</feature>
<dbReference type="InterPro" id="IPR008922">
    <property type="entry name" value="Di-copper_centre_dom_sf"/>
</dbReference>
<keyword evidence="6" id="KW-1185">Reference proteome</keyword>
<organism evidence="5 6">
    <name type="scientific">Gloeophyllum trabeum (strain ATCC 11539 / FP-39264 / Madison 617)</name>
    <name type="common">Brown rot fungus</name>
    <dbReference type="NCBI Taxonomy" id="670483"/>
    <lineage>
        <taxon>Eukaryota</taxon>
        <taxon>Fungi</taxon>
        <taxon>Dikarya</taxon>
        <taxon>Basidiomycota</taxon>
        <taxon>Agaricomycotina</taxon>
        <taxon>Agaricomycetes</taxon>
        <taxon>Gloeophyllales</taxon>
        <taxon>Gloeophyllaceae</taxon>
        <taxon>Gloeophyllum</taxon>
    </lineage>
</organism>
<dbReference type="GO" id="GO:0016491">
    <property type="term" value="F:oxidoreductase activity"/>
    <property type="evidence" value="ECO:0007669"/>
    <property type="project" value="InterPro"/>
</dbReference>
<feature type="signal peptide" evidence="3">
    <location>
        <begin position="1"/>
        <end position="22"/>
    </location>
</feature>
<evidence type="ECO:0000256" key="3">
    <source>
        <dbReference type="SAM" id="SignalP"/>
    </source>
</evidence>